<dbReference type="Gene3D" id="3.90.1070.10">
    <property type="match status" value="1"/>
</dbReference>
<name>A0A2N9ENK5_FAGSY</name>
<dbReference type="InterPro" id="IPR023214">
    <property type="entry name" value="HAD_sf"/>
</dbReference>
<evidence type="ECO:0000256" key="1">
    <source>
        <dbReference type="ARBA" id="ARBA00022676"/>
    </source>
</evidence>
<dbReference type="EMBL" id="OIVN01000218">
    <property type="protein sequence ID" value="SPC76412.1"/>
    <property type="molecule type" value="Genomic_DNA"/>
</dbReference>
<evidence type="ECO:0000256" key="2">
    <source>
        <dbReference type="ARBA" id="ARBA00022679"/>
    </source>
</evidence>
<dbReference type="AlphaFoldDB" id="A0A2N9ENK5"/>
<reference evidence="4" key="1">
    <citation type="submission" date="2018-02" db="EMBL/GenBank/DDBJ databases">
        <authorList>
            <person name="Cohen D.B."/>
            <person name="Kent A.D."/>
        </authorList>
    </citation>
    <scope>NUCLEOTIDE SEQUENCE</scope>
</reference>
<dbReference type="CDD" id="cd16419">
    <property type="entry name" value="HAD_SPS"/>
    <property type="match status" value="1"/>
</dbReference>
<proteinExistence type="predicted"/>
<dbReference type="InterPro" id="IPR044161">
    <property type="entry name" value="SPS"/>
</dbReference>
<protein>
    <recommendedName>
        <fullName evidence="3">Sucrose phosphatase-like domain-containing protein</fullName>
    </recommendedName>
</protein>
<sequence length="257" mass="28861">MLSIVGIATPVPITALATIKNVVKAASSGLGLGRIGFVLSTSLNLQETIEALKCCQVKIEDFDALVCRSGSEMYYPWRDMVADVDYEAHVEYRWPSENVRSMVTRLARIEGEAEDDIMEYMGAGSSRCYSYSVRLGAKTRRIDDLRQRLRMRGFRCNLVYTRAASRYLSVRWGIDLSKVIVFVGEKGDTDYEDLLVGLHKTIILRGSVECGSEKLLCSEDSFKREDVVPQDSPNITFTEWNYEAHDISTALKAMGVK</sequence>
<dbReference type="PANTHER" id="PTHR46039:SF1">
    <property type="entry name" value="SUCROSE-PHOSPHATE SYNTHASE 4"/>
    <property type="match status" value="1"/>
</dbReference>
<keyword evidence="2" id="KW-0808">Transferase</keyword>
<feature type="domain" description="Sucrose phosphatase-like" evidence="3">
    <location>
        <begin position="34"/>
        <end position="175"/>
    </location>
</feature>
<dbReference type="InterPro" id="IPR006380">
    <property type="entry name" value="SPP-like_dom"/>
</dbReference>
<dbReference type="GO" id="GO:0016757">
    <property type="term" value="F:glycosyltransferase activity"/>
    <property type="evidence" value="ECO:0007669"/>
    <property type="project" value="UniProtKB-KW"/>
</dbReference>
<evidence type="ECO:0000259" key="3">
    <source>
        <dbReference type="Pfam" id="PF05116"/>
    </source>
</evidence>
<dbReference type="InterPro" id="IPR035659">
    <property type="entry name" value="SPS_C"/>
</dbReference>
<gene>
    <name evidence="4" type="ORF">FSB_LOCUS4294</name>
</gene>
<dbReference type="PANTHER" id="PTHR46039">
    <property type="entry name" value="SUCROSE-PHOSPHATE SYNTHASE 3-RELATED"/>
    <property type="match status" value="1"/>
</dbReference>
<organism evidence="4">
    <name type="scientific">Fagus sylvatica</name>
    <name type="common">Beechnut</name>
    <dbReference type="NCBI Taxonomy" id="28930"/>
    <lineage>
        <taxon>Eukaryota</taxon>
        <taxon>Viridiplantae</taxon>
        <taxon>Streptophyta</taxon>
        <taxon>Embryophyta</taxon>
        <taxon>Tracheophyta</taxon>
        <taxon>Spermatophyta</taxon>
        <taxon>Magnoliopsida</taxon>
        <taxon>eudicotyledons</taxon>
        <taxon>Gunneridae</taxon>
        <taxon>Pentapetalae</taxon>
        <taxon>rosids</taxon>
        <taxon>fabids</taxon>
        <taxon>Fagales</taxon>
        <taxon>Fagaceae</taxon>
        <taxon>Fagus</taxon>
    </lineage>
</organism>
<accession>A0A2N9ENK5</accession>
<evidence type="ECO:0000313" key="4">
    <source>
        <dbReference type="EMBL" id="SPC76412.1"/>
    </source>
</evidence>
<dbReference type="Gene3D" id="3.40.50.1000">
    <property type="entry name" value="HAD superfamily/HAD-like"/>
    <property type="match status" value="1"/>
</dbReference>
<dbReference type="Pfam" id="PF05116">
    <property type="entry name" value="S6PP"/>
    <property type="match status" value="1"/>
</dbReference>
<keyword evidence="1" id="KW-0328">Glycosyltransferase</keyword>